<dbReference type="InterPro" id="IPR010298">
    <property type="entry name" value="YacP-like"/>
</dbReference>
<keyword evidence="1" id="KW-0175">Coiled coil</keyword>
<dbReference type="AlphaFoldDB" id="A0A2P6VN36"/>
<dbReference type="Proteomes" id="UP000239649">
    <property type="component" value="Unassembled WGS sequence"/>
</dbReference>
<dbReference type="PANTHER" id="PTHR34547:SF1">
    <property type="entry name" value="YACP-LIKE NYN DOMAIN PROTEIN"/>
    <property type="match status" value="1"/>
</dbReference>
<evidence type="ECO:0000256" key="1">
    <source>
        <dbReference type="SAM" id="Coils"/>
    </source>
</evidence>
<dbReference type="STRING" id="554055.A0A2P6VN36"/>
<evidence type="ECO:0000313" key="4">
    <source>
        <dbReference type="EMBL" id="PSC75493.1"/>
    </source>
</evidence>
<proteinExistence type="predicted"/>
<keyword evidence="3" id="KW-0732">Signal</keyword>
<dbReference type="OrthoDB" id="513221at2759"/>
<organism evidence="4 5">
    <name type="scientific">Micractinium conductrix</name>
    <dbReference type="NCBI Taxonomy" id="554055"/>
    <lineage>
        <taxon>Eukaryota</taxon>
        <taxon>Viridiplantae</taxon>
        <taxon>Chlorophyta</taxon>
        <taxon>core chlorophytes</taxon>
        <taxon>Trebouxiophyceae</taxon>
        <taxon>Chlorellales</taxon>
        <taxon>Chlorellaceae</taxon>
        <taxon>Chlorella clade</taxon>
        <taxon>Micractinium</taxon>
    </lineage>
</organism>
<comment type="caution">
    <text evidence="4">The sequence shown here is derived from an EMBL/GenBank/DDBJ whole genome shotgun (WGS) entry which is preliminary data.</text>
</comment>
<protein>
    <submittedName>
        <fullName evidence="4">PIN domain containing</fullName>
    </submittedName>
</protein>
<keyword evidence="5" id="KW-1185">Reference proteome</keyword>
<dbReference type="PANTHER" id="PTHR34547">
    <property type="entry name" value="YACP-LIKE NYN DOMAIN PROTEIN"/>
    <property type="match status" value="1"/>
</dbReference>
<feature type="signal peptide" evidence="3">
    <location>
        <begin position="1"/>
        <end position="16"/>
    </location>
</feature>
<name>A0A2P6VN36_9CHLO</name>
<feature type="chain" id="PRO_5015118192" evidence="3">
    <location>
        <begin position="17"/>
        <end position="413"/>
    </location>
</feature>
<dbReference type="EMBL" id="LHPF02000002">
    <property type="protein sequence ID" value="PSC75493.1"/>
    <property type="molecule type" value="Genomic_DNA"/>
</dbReference>
<feature type="region of interest" description="Disordered" evidence="2">
    <location>
        <begin position="380"/>
        <end position="413"/>
    </location>
</feature>
<feature type="coiled-coil region" evidence="1">
    <location>
        <begin position="142"/>
        <end position="169"/>
    </location>
</feature>
<evidence type="ECO:0000256" key="2">
    <source>
        <dbReference type="SAM" id="MobiDB-lite"/>
    </source>
</evidence>
<feature type="region of interest" description="Disordered" evidence="2">
    <location>
        <begin position="22"/>
        <end position="100"/>
    </location>
</feature>
<evidence type="ECO:0000256" key="3">
    <source>
        <dbReference type="SAM" id="SignalP"/>
    </source>
</evidence>
<feature type="compositionally biased region" description="Low complexity" evidence="2">
    <location>
        <begin position="22"/>
        <end position="36"/>
    </location>
</feature>
<dbReference type="Pfam" id="PF05991">
    <property type="entry name" value="NYN_YacP"/>
    <property type="match status" value="1"/>
</dbReference>
<accession>A0A2P6VN36</accession>
<sequence length="413" mass="44407">MRLWLGRASMAAVAAAAPAAGPQLSSASSHAGSPGALWQQRRHRPSELQRRCLVVEVNARDGKQRRKPQPRDGDGSSSGSDEDMQQRSQPARRVDQHNGMPVKLQIDLSKKWKKYEREQSAGYRKPPVPQAYRKDTLDTVEFKQARAAAEAAAAEAARQKSELVTLQQMFGSAAADRQSLTAQPLGVTLVDGHNFLNKWAADSARVADLMCGDGVEGGLEGAREYLMRQLDVYGIAQGMFVHVVYDAMTQGQDSQASQWGMLVSFASKDEADTVIKELAQEYANKGVSKVCIVTDDSELANLRLAAIVRPDPKRQMVCAASCASLIKLIAASHKQVEGQLEAPAQRLRHEKAGKRARIVKRGTVLGQGLAGLRGAMVEQEAAAQQAQRQRRRGDGGGGGDGGDQCSDGTAAAG</sequence>
<reference evidence="4 5" key="1">
    <citation type="journal article" date="2018" name="Plant J.">
        <title>Genome sequences of Chlorella sorokiniana UTEX 1602 and Micractinium conductrix SAG 241.80: implications to maltose excretion by a green alga.</title>
        <authorList>
            <person name="Arriola M.B."/>
            <person name="Velmurugan N."/>
            <person name="Zhang Y."/>
            <person name="Plunkett M.H."/>
            <person name="Hondzo H."/>
            <person name="Barney B.M."/>
        </authorList>
    </citation>
    <scope>NUCLEOTIDE SEQUENCE [LARGE SCALE GENOMIC DNA]</scope>
    <source>
        <strain evidence="4 5">SAG 241.80</strain>
    </source>
</reference>
<evidence type="ECO:0000313" key="5">
    <source>
        <dbReference type="Proteomes" id="UP000239649"/>
    </source>
</evidence>
<gene>
    <name evidence="4" type="ORF">C2E20_1104</name>
</gene>